<dbReference type="PANTHER" id="PTHR43240">
    <property type="entry name" value="1,4-DIHYDROXY-2-NAPHTHOYL-COA THIOESTERASE 1"/>
    <property type="match status" value="1"/>
</dbReference>
<dbReference type="GO" id="GO:0016787">
    <property type="term" value="F:hydrolase activity"/>
    <property type="evidence" value="ECO:0007669"/>
    <property type="project" value="UniProtKB-KW"/>
</dbReference>
<dbReference type="Gene3D" id="3.10.129.10">
    <property type="entry name" value="Hotdog Thioesterase"/>
    <property type="match status" value="1"/>
</dbReference>
<dbReference type="EC" id="3.1.2.-" evidence="3"/>
<organism evidence="3 4">
    <name type="scientific">Deinococcus rufus</name>
    <dbReference type="NCBI Taxonomy" id="2136097"/>
    <lineage>
        <taxon>Bacteria</taxon>
        <taxon>Thermotogati</taxon>
        <taxon>Deinococcota</taxon>
        <taxon>Deinococci</taxon>
        <taxon>Deinococcales</taxon>
        <taxon>Deinococcaceae</taxon>
        <taxon>Deinococcus</taxon>
    </lineage>
</organism>
<dbReference type="EMBL" id="JBHRZG010000024">
    <property type="protein sequence ID" value="MFC3834745.1"/>
    <property type="molecule type" value="Genomic_DNA"/>
</dbReference>
<evidence type="ECO:0000313" key="4">
    <source>
        <dbReference type="Proteomes" id="UP001595803"/>
    </source>
</evidence>
<accession>A0ABV7ZEX2</accession>
<evidence type="ECO:0000259" key="2">
    <source>
        <dbReference type="Pfam" id="PF03061"/>
    </source>
</evidence>
<sequence>MSDLPTTAALNALGEGRLPGLIGIEFTHVERGLIRAALAVRDELLAPNGFLHAASVVALADTACGYGTRLLLPEGAGFTTIELKSNHLGTARSGTITCEARAVHAGRSTQVWDAEVRDPAGKVMALFRCTQAVLHPR</sequence>
<feature type="domain" description="Thioesterase" evidence="2">
    <location>
        <begin position="48"/>
        <end position="124"/>
    </location>
</feature>
<comment type="caution">
    <text evidence="3">The sequence shown here is derived from an EMBL/GenBank/DDBJ whole genome shotgun (WGS) entry which is preliminary data.</text>
</comment>
<protein>
    <submittedName>
        <fullName evidence="3">PaaI family thioesterase</fullName>
        <ecNumber evidence="3">3.1.2.-</ecNumber>
    </submittedName>
</protein>
<gene>
    <name evidence="3" type="ORF">ACFOSB_17950</name>
</gene>
<dbReference type="SUPFAM" id="SSF54637">
    <property type="entry name" value="Thioesterase/thiol ester dehydrase-isomerase"/>
    <property type="match status" value="1"/>
</dbReference>
<dbReference type="InterPro" id="IPR003736">
    <property type="entry name" value="PAAI_dom"/>
</dbReference>
<dbReference type="RefSeq" id="WP_322472265.1">
    <property type="nucleotide sequence ID" value="NZ_JBHRZG010000024.1"/>
</dbReference>
<dbReference type="InterPro" id="IPR006683">
    <property type="entry name" value="Thioestr_dom"/>
</dbReference>
<reference evidence="4" key="1">
    <citation type="journal article" date="2019" name="Int. J. Syst. Evol. Microbiol.">
        <title>The Global Catalogue of Microorganisms (GCM) 10K type strain sequencing project: providing services to taxonomists for standard genome sequencing and annotation.</title>
        <authorList>
            <consortium name="The Broad Institute Genomics Platform"/>
            <consortium name="The Broad Institute Genome Sequencing Center for Infectious Disease"/>
            <person name="Wu L."/>
            <person name="Ma J."/>
        </authorList>
    </citation>
    <scope>NUCLEOTIDE SEQUENCE [LARGE SCALE GENOMIC DNA]</scope>
    <source>
        <strain evidence="4">CCTCC AB 2017081</strain>
    </source>
</reference>
<keyword evidence="4" id="KW-1185">Reference proteome</keyword>
<dbReference type="Proteomes" id="UP001595803">
    <property type="component" value="Unassembled WGS sequence"/>
</dbReference>
<dbReference type="PANTHER" id="PTHR43240:SF8">
    <property type="entry name" value="PHENYLACETIC ACID DEGRADATION-RELATED PROTEIN"/>
    <property type="match status" value="1"/>
</dbReference>
<proteinExistence type="predicted"/>
<evidence type="ECO:0000313" key="3">
    <source>
        <dbReference type="EMBL" id="MFC3834745.1"/>
    </source>
</evidence>
<dbReference type="Pfam" id="PF03061">
    <property type="entry name" value="4HBT"/>
    <property type="match status" value="1"/>
</dbReference>
<dbReference type="CDD" id="cd03443">
    <property type="entry name" value="PaaI_thioesterase"/>
    <property type="match status" value="1"/>
</dbReference>
<keyword evidence="1 3" id="KW-0378">Hydrolase</keyword>
<dbReference type="NCBIfam" id="TIGR00369">
    <property type="entry name" value="unchar_dom_1"/>
    <property type="match status" value="1"/>
</dbReference>
<dbReference type="InterPro" id="IPR029069">
    <property type="entry name" value="HotDog_dom_sf"/>
</dbReference>
<name>A0ABV7ZEX2_9DEIO</name>
<evidence type="ECO:0000256" key="1">
    <source>
        <dbReference type="ARBA" id="ARBA00022801"/>
    </source>
</evidence>